<dbReference type="OrthoDB" id="7062584at2"/>
<dbReference type="Pfam" id="PF12900">
    <property type="entry name" value="Pyridox_ox_2"/>
    <property type="match status" value="1"/>
</dbReference>
<evidence type="ECO:0000313" key="2">
    <source>
        <dbReference type="Proteomes" id="UP000256661"/>
    </source>
</evidence>
<reference evidence="1 2" key="1">
    <citation type="submission" date="2018-08" db="EMBL/GenBank/DDBJ databases">
        <title>Sequencing the genomes of 1000 actinobacteria strains.</title>
        <authorList>
            <person name="Klenk H.-P."/>
        </authorList>
    </citation>
    <scope>NUCLEOTIDE SEQUENCE [LARGE SCALE GENOMIC DNA]</scope>
    <source>
        <strain evidence="1 2">DSM 43927</strain>
    </source>
</reference>
<dbReference type="EMBL" id="QTTT01000001">
    <property type="protein sequence ID" value="REE94779.1"/>
    <property type="molecule type" value="Genomic_DNA"/>
</dbReference>
<sequence length="147" mass="15721">MNQAGGSGGASLGRKLEEIDRDECLRLIAPGGVGRVAFDDGEGPTVIPVNYAVEGESVVFRTATEGRLNQSLSTVMAEAEVRIAFEVDAFDETDREGWSVLVRGGAHRMSEEEGADAAGVTPWPAGAREAYIRLSARSVSGRRVRRE</sequence>
<protein>
    <submittedName>
        <fullName evidence="1">Pyridoxamine 5'-phosphate oxidase-like protein</fullName>
    </submittedName>
</protein>
<organism evidence="1 2">
    <name type="scientific">Thermomonospora umbrina</name>
    <dbReference type="NCBI Taxonomy" id="111806"/>
    <lineage>
        <taxon>Bacteria</taxon>
        <taxon>Bacillati</taxon>
        <taxon>Actinomycetota</taxon>
        <taxon>Actinomycetes</taxon>
        <taxon>Streptosporangiales</taxon>
        <taxon>Thermomonosporaceae</taxon>
        <taxon>Thermomonospora</taxon>
    </lineage>
</organism>
<proteinExistence type="predicted"/>
<dbReference type="RefSeq" id="WP_116020680.1">
    <property type="nucleotide sequence ID" value="NZ_QTTT01000001.1"/>
</dbReference>
<dbReference type="SUPFAM" id="SSF50475">
    <property type="entry name" value="FMN-binding split barrel"/>
    <property type="match status" value="1"/>
</dbReference>
<keyword evidence="2" id="KW-1185">Reference proteome</keyword>
<comment type="caution">
    <text evidence="1">The sequence shown here is derived from an EMBL/GenBank/DDBJ whole genome shotgun (WGS) entry which is preliminary data.</text>
</comment>
<dbReference type="AlphaFoldDB" id="A0A3D9SFX4"/>
<dbReference type="Gene3D" id="2.30.110.10">
    <property type="entry name" value="Electron Transport, Fmn-binding Protein, Chain A"/>
    <property type="match status" value="1"/>
</dbReference>
<dbReference type="Proteomes" id="UP000256661">
    <property type="component" value="Unassembled WGS sequence"/>
</dbReference>
<gene>
    <name evidence="1" type="ORF">DFJ69_0138</name>
</gene>
<dbReference type="InterPro" id="IPR024747">
    <property type="entry name" value="Pyridox_Oxase-rel"/>
</dbReference>
<name>A0A3D9SFX4_9ACTN</name>
<evidence type="ECO:0000313" key="1">
    <source>
        <dbReference type="EMBL" id="REE94779.1"/>
    </source>
</evidence>
<accession>A0A3D9SFX4</accession>
<dbReference type="InterPro" id="IPR012349">
    <property type="entry name" value="Split_barrel_FMN-bd"/>
</dbReference>